<proteinExistence type="predicted"/>
<protein>
    <submittedName>
        <fullName evidence="2">Uncharacterized protein</fullName>
    </submittedName>
</protein>
<dbReference type="KEGG" id="csph:CSPHI_07555"/>
<name>A0A1L7CYL7_9CORY</name>
<reference evidence="2 3" key="1">
    <citation type="submission" date="2014-08" db="EMBL/GenBank/DDBJ databases">
        <title>Complete genome sequence of Corynebacterium sphenisci CECT 5990(T) (=DSM 44792(T)), isolated from healthy wild penguins.</title>
        <authorList>
            <person name="Ruckert C."/>
            <person name="Albersmeier A."/>
            <person name="Winkler A."/>
            <person name="Kalinowski J."/>
        </authorList>
    </citation>
    <scope>NUCLEOTIDE SEQUENCE [LARGE SCALE GENOMIC DNA]</scope>
    <source>
        <strain evidence="2 3">DSM 44792</strain>
    </source>
</reference>
<evidence type="ECO:0000313" key="2">
    <source>
        <dbReference type="EMBL" id="APT90917.1"/>
    </source>
</evidence>
<feature type="region of interest" description="Disordered" evidence="1">
    <location>
        <begin position="1"/>
        <end position="43"/>
    </location>
</feature>
<evidence type="ECO:0000313" key="3">
    <source>
        <dbReference type="Proteomes" id="UP000185469"/>
    </source>
</evidence>
<dbReference type="AlphaFoldDB" id="A0A1L7CYL7"/>
<dbReference type="EMBL" id="CP009248">
    <property type="protein sequence ID" value="APT90917.1"/>
    <property type="molecule type" value="Genomic_DNA"/>
</dbReference>
<organism evidence="2 3">
    <name type="scientific">Corynebacterium sphenisci DSM 44792</name>
    <dbReference type="NCBI Taxonomy" id="1437874"/>
    <lineage>
        <taxon>Bacteria</taxon>
        <taxon>Bacillati</taxon>
        <taxon>Actinomycetota</taxon>
        <taxon>Actinomycetes</taxon>
        <taxon>Mycobacteriales</taxon>
        <taxon>Corynebacteriaceae</taxon>
        <taxon>Corynebacterium</taxon>
    </lineage>
</organism>
<dbReference type="OrthoDB" id="4424962at2"/>
<keyword evidence="3" id="KW-1185">Reference proteome</keyword>
<sequence>MSWWSGAERDAQAPGLPPEWAWDLYQPPLPEPGRSPERDPTPLTLPGLLGKSRQALLGSDRLTAARIRTRFAEHHWLAGPRDLPRSLPEELRGEFHRLRFVVGDCLELTAEAAEAHRNWLEWARRVDLRAGAAEGPETLLCRATGLAAAAPRLAAGTRSATARRQAVAELAELGGQLPAAPRRAGALQLQAALLLARAAIELDQPEPAERLLGWLPGGMATLKLLDEFRLLTARVAARAGEPARAAADCLYVAANPVGEPVTAAVAARLLIAELSRARGEAEEEVRQLRVVAAACAAQGLDLLGLRVRRRLAAALLALDDPAGAEAHLDAAAPMAESAPLNPVSTDLDLLRARARLRRGDPATAARLAEAVADLGCAAGAGDQPRTACTIAADAHALAGRPGHAAAALVRCAGHLRREGHPEEAARRLSLAARALLMPAGEGAPAPDPAAALAALHRDFGNLADAPPAPELAGAAEDGPVAAAALLLGVSRRVSTAESVELDRRADLARILMLVRRSRAAIALAEDAAGRYAAAGRRLLAAELLIVAATCRCAEGDREGLHHCAERIEGLLPPEAPPDFWLREQLAILLREYGG</sequence>
<dbReference type="RefSeq" id="WP_075692174.1">
    <property type="nucleotide sequence ID" value="NZ_CP009248.1"/>
</dbReference>
<dbReference type="Proteomes" id="UP000185469">
    <property type="component" value="Chromosome"/>
</dbReference>
<gene>
    <name evidence="2" type="ORF">CSPHI_07555</name>
</gene>
<evidence type="ECO:0000256" key="1">
    <source>
        <dbReference type="SAM" id="MobiDB-lite"/>
    </source>
</evidence>
<accession>A0A1L7CYL7</accession>